<dbReference type="InterPro" id="IPR029063">
    <property type="entry name" value="SAM-dependent_MTases_sf"/>
</dbReference>
<keyword evidence="7" id="KW-0687">Ribonucleoprotein</keyword>
<keyword evidence="2 6" id="KW-0963">Cytoplasm</keyword>
<protein>
    <recommendedName>
        <fullName evidence="6">Ribosomal protein L11 methyltransferase</fullName>
        <shortName evidence="6">L11 Mtase</shortName>
        <ecNumber evidence="6">2.1.1.-</ecNumber>
    </recommendedName>
</protein>
<dbReference type="Proteomes" id="UP000093281">
    <property type="component" value="Unassembled WGS sequence"/>
</dbReference>
<dbReference type="CDD" id="cd02440">
    <property type="entry name" value="AdoMet_MTases"/>
    <property type="match status" value="1"/>
</dbReference>
<feature type="binding site" evidence="6">
    <location>
        <position position="146"/>
    </location>
    <ligand>
        <name>S-adenosyl-L-methionine</name>
        <dbReference type="ChEBI" id="CHEBI:59789"/>
    </ligand>
</feature>
<evidence type="ECO:0000313" key="8">
    <source>
        <dbReference type="Proteomes" id="UP000093281"/>
    </source>
</evidence>
<dbReference type="PATRIC" id="fig|544718.51.peg.32"/>
<name>A0A1C0B910_9BACT</name>
<dbReference type="GO" id="GO:0016279">
    <property type="term" value="F:protein-lysine N-methyltransferase activity"/>
    <property type="evidence" value="ECO:0007669"/>
    <property type="project" value="RHEA"/>
</dbReference>
<evidence type="ECO:0000256" key="3">
    <source>
        <dbReference type="ARBA" id="ARBA00022603"/>
    </source>
</evidence>
<feature type="binding site" evidence="6">
    <location>
        <position position="208"/>
    </location>
    <ligand>
        <name>S-adenosyl-L-methionine</name>
        <dbReference type="ChEBI" id="CHEBI:59789"/>
    </ligand>
</feature>
<dbReference type="RefSeq" id="WP_066185170.1">
    <property type="nucleotide sequence ID" value="NZ_LCUJ01000001.1"/>
</dbReference>
<dbReference type="PANTHER" id="PTHR43648:SF1">
    <property type="entry name" value="ELECTRON TRANSFER FLAVOPROTEIN BETA SUBUNIT LYSINE METHYLTRANSFERASE"/>
    <property type="match status" value="1"/>
</dbReference>
<dbReference type="GO" id="GO:0032259">
    <property type="term" value="P:methylation"/>
    <property type="evidence" value="ECO:0007669"/>
    <property type="project" value="UniProtKB-KW"/>
</dbReference>
<comment type="function">
    <text evidence="6">Methylates ribosomal protein L11.</text>
</comment>
<dbReference type="HAMAP" id="MF_00735">
    <property type="entry name" value="Methyltr_PrmA"/>
    <property type="match status" value="1"/>
</dbReference>
<evidence type="ECO:0000256" key="5">
    <source>
        <dbReference type="ARBA" id="ARBA00022691"/>
    </source>
</evidence>
<dbReference type="EMBL" id="LCUJ01000001">
    <property type="protein sequence ID" value="OCM00043.1"/>
    <property type="molecule type" value="Genomic_DNA"/>
</dbReference>
<comment type="catalytic activity">
    <reaction evidence="6">
        <text>L-lysyl-[protein] + 3 S-adenosyl-L-methionine = N(6),N(6),N(6)-trimethyl-L-lysyl-[protein] + 3 S-adenosyl-L-homocysteine + 3 H(+)</text>
        <dbReference type="Rhea" id="RHEA:54192"/>
        <dbReference type="Rhea" id="RHEA-COMP:9752"/>
        <dbReference type="Rhea" id="RHEA-COMP:13826"/>
        <dbReference type="ChEBI" id="CHEBI:15378"/>
        <dbReference type="ChEBI" id="CHEBI:29969"/>
        <dbReference type="ChEBI" id="CHEBI:57856"/>
        <dbReference type="ChEBI" id="CHEBI:59789"/>
        <dbReference type="ChEBI" id="CHEBI:61961"/>
    </reaction>
</comment>
<dbReference type="SUPFAM" id="SSF53335">
    <property type="entry name" value="S-adenosyl-L-methionine-dependent methyltransferases"/>
    <property type="match status" value="1"/>
</dbReference>
<dbReference type="GO" id="GO:0005737">
    <property type="term" value="C:cytoplasm"/>
    <property type="evidence" value="ECO:0007669"/>
    <property type="project" value="UniProtKB-SubCell"/>
</dbReference>
<keyword evidence="5 6" id="KW-0949">S-adenosyl-L-methionine</keyword>
<reference evidence="8" key="1">
    <citation type="submission" date="2015-05" db="EMBL/GenBank/DDBJ databases">
        <authorList>
            <person name="Rovetto F."/>
            <person name="Cocolin L."/>
            <person name="Illeghems K."/>
            <person name="Van Nieuwerburgh F."/>
            <person name="Houf K."/>
        </authorList>
    </citation>
    <scope>NUCLEOTIDE SEQUENCE [LARGE SCALE GENOMIC DNA]</scope>
    <source>
        <strain evidence="8">DU22</strain>
    </source>
</reference>
<keyword evidence="4 6" id="KW-0808">Transferase</keyword>
<evidence type="ECO:0000256" key="6">
    <source>
        <dbReference type="HAMAP-Rule" id="MF_00735"/>
    </source>
</evidence>
<organism evidence="7 8">
    <name type="scientific">Aliarcobacter thereius</name>
    <dbReference type="NCBI Taxonomy" id="544718"/>
    <lineage>
        <taxon>Bacteria</taxon>
        <taxon>Pseudomonadati</taxon>
        <taxon>Campylobacterota</taxon>
        <taxon>Epsilonproteobacteria</taxon>
        <taxon>Campylobacterales</taxon>
        <taxon>Arcobacteraceae</taxon>
        <taxon>Aliarcobacter</taxon>
    </lineage>
</organism>
<comment type="subcellular location">
    <subcellularLocation>
        <location evidence="6">Cytoplasm</location>
    </subcellularLocation>
</comment>
<feature type="binding site" evidence="6">
    <location>
        <position position="167"/>
    </location>
    <ligand>
        <name>S-adenosyl-L-methionine</name>
        <dbReference type="ChEBI" id="CHEBI:59789"/>
    </ligand>
</feature>
<dbReference type="GO" id="GO:0005840">
    <property type="term" value="C:ribosome"/>
    <property type="evidence" value="ECO:0007669"/>
    <property type="project" value="UniProtKB-KW"/>
</dbReference>
<dbReference type="OrthoDB" id="9785995at2"/>
<dbReference type="Gene3D" id="3.40.50.150">
    <property type="entry name" value="Vaccinia Virus protein VP39"/>
    <property type="match status" value="1"/>
</dbReference>
<dbReference type="PIRSF" id="PIRSF000401">
    <property type="entry name" value="RPL11_MTase"/>
    <property type="match status" value="1"/>
</dbReference>
<gene>
    <name evidence="6 7" type="primary">prmA</name>
    <name evidence="7" type="ORF">AAX29_00033</name>
</gene>
<keyword evidence="3 6" id="KW-0489">Methyltransferase</keyword>
<evidence type="ECO:0000313" key="7">
    <source>
        <dbReference type="EMBL" id="OCM00043.1"/>
    </source>
</evidence>
<feature type="binding site" evidence="6">
    <location>
        <position position="125"/>
    </location>
    <ligand>
        <name>S-adenosyl-L-methionine</name>
        <dbReference type="ChEBI" id="CHEBI:59789"/>
    </ligand>
</feature>
<evidence type="ECO:0000256" key="2">
    <source>
        <dbReference type="ARBA" id="ARBA00022490"/>
    </source>
</evidence>
<dbReference type="InterPro" id="IPR050078">
    <property type="entry name" value="Ribosomal_L11_MeTrfase_PrmA"/>
</dbReference>
<dbReference type="STRING" id="544718.AAX25_01037"/>
<evidence type="ECO:0000256" key="4">
    <source>
        <dbReference type="ARBA" id="ARBA00022679"/>
    </source>
</evidence>
<keyword evidence="7" id="KW-0689">Ribosomal protein</keyword>
<dbReference type="NCBIfam" id="TIGR00406">
    <property type="entry name" value="prmA"/>
    <property type="match status" value="1"/>
</dbReference>
<dbReference type="AlphaFoldDB" id="A0A1C0B910"/>
<comment type="similarity">
    <text evidence="1 6">Belongs to the methyltransferase superfamily. PrmA family.</text>
</comment>
<dbReference type="Pfam" id="PF06325">
    <property type="entry name" value="PrmA"/>
    <property type="match status" value="1"/>
</dbReference>
<dbReference type="EC" id="2.1.1.-" evidence="6"/>
<accession>A0A1C0B910</accession>
<dbReference type="InterPro" id="IPR004498">
    <property type="entry name" value="Ribosomal_PrmA_MeTrfase"/>
</dbReference>
<dbReference type="PANTHER" id="PTHR43648">
    <property type="entry name" value="ELECTRON TRANSFER FLAVOPROTEIN BETA SUBUNIT LYSINE METHYLTRANSFERASE"/>
    <property type="match status" value="1"/>
</dbReference>
<sequence>MTKEYFELEIKPKKDYEVFLDLIESIIDDAIEESEEKSIIIRSEESLDDIKSAIVKFSEALNIECEISYEKKDSVDWIKNYQDSIKPVLIGSFYIRPSWEKSIDDKINILIDPALAFGSGHHETTSSCIEAIDKYVKKDDELLDVGTGSGILAIASSKKGAKVDICDTDSICIDSSISNFKINNERVNNFWIGSVNNAKNKYDVVIANIIADILVMISNDLKTSIKEDGTLILSGILDKYENRVKNSFNDLVLKERIQKNEWLTLIFKKTKEI</sequence>
<dbReference type="NCBIfam" id="NF001786">
    <property type="entry name" value="PRK00517.2-4"/>
    <property type="match status" value="1"/>
</dbReference>
<evidence type="ECO:0000256" key="1">
    <source>
        <dbReference type="ARBA" id="ARBA00009741"/>
    </source>
</evidence>
<comment type="caution">
    <text evidence="7">The sequence shown here is derived from an EMBL/GenBank/DDBJ whole genome shotgun (WGS) entry which is preliminary data.</text>
</comment>
<proteinExistence type="inferred from homology"/>